<dbReference type="GO" id="GO:0006412">
    <property type="term" value="P:translation"/>
    <property type="evidence" value="ECO:0007669"/>
    <property type="project" value="InterPro"/>
</dbReference>
<comment type="caution">
    <text evidence="5">The sequence shown here is derived from an EMBL/GenBank/DDBJ whole genome shotgun (WGS) entry which is preliminary data.</text>
</comment>
<name>A0A9D9DG18_9PROT</name>
<protein>
    <submittedName>
        <fullName evidence="5">30S ribosomal protein S18</fullName>
    </submittedName>
</protein>
<dbReference type="GO" id="GO:0003735">
    <property type="term" value="F:structural constituent of ribosome"/>
    <property type="evidence" value="ECO:0007669"/>
    <property type="project" value="InterPro"/>
</dbReference>
<evidence type="ECO:0000256" key="1">
    <source>
        <dbReference type="ARBA" id="ARBA00005589"/>
    </source>
</evidence>
<evidence type="ECO:0000256" key="4">
    <source>
        <dbReference type="RuleBase" id="RU003910"/>
    </source>
</evidence>
<dbReference type="AlphaFoldDB" id="A0A9D9DG18"/>
<dbReference type="Pfam" id="PF01084">
    <property type="entry name" value="Ribosomal_S18"/>
    <property type="match status" value="1"/>
</dbReference>
<evidence type="ECO:0000256" key="3">
    <source>
        <dbReference type="ARBA" id="ARBA00023274"/>
    </source>
</evidence>
<keyword evidence="2 4" id="KW-0689">Ribosomal protein</keyword>
<dbReference type="NCBIfam" id="TIGR00165">
    <property type="entry name" value="S18"/>
    <property type="match status" value="1"/>
</dbReference>
<reference evidence="5" key="1">
    <citation type="submission" date="2020-10" db="EMBL/GenBank/DDBJ databases">
        <authorList>
            <person name="Gilroy R."/>
        </authorList>
    </citation>
    <scope>NUCLEOTIDE SEQUENCE</scope>
    <source>
        <strain evidence="5">8207</strain>
    </source>
</reference>
<sequence length="44" mass="4914">ITERGKIVPSRISGVSQKDQRQLATAIKRARHLGLMPFVRNNLG</sequence>
<dbReference type="GO" id="GO:0070181">
    <property type="term" value="F:small ribosomal subunit rRNA binding"/>
    <property type="evidence" value="ECO:0007669"/>
    <property type="project" value="TreeGrafter"/>
</dbReference>
<dbReference type="PANTHER" id="PTHR13479:SF40">
    <property type="entry name" value="SMALL RIBOSOMAL SUBUNIT PROTEIN BS18M"/>
    <property type="match status" value="1"/>
</dbReference>
<evidence type="ECO:0000313" key="5">
    <source>
        <dbReference type="EMBL" id="MBO8425485.1"/>
    </source>
</evidence>
<evidence type="ECO:0000256" key="2">
    <source>
        <dbReference type="ARBA" id="ARBA00022980"/>
    </source>
</evidence>
<evidence type="ECO:0000313" key="6">
    <source>
        <dbReference type="Proteomes" id="UP000823630"/>
    </source>
</evidence>
<dbReference type="PRINTS" id="PR00974">
    <property type="entry name" value="RIBOSOMALS18"/>
</dbReference>
<dbReference type="Proteomes" id="UP000823630">
    <property type="component" value="Unassembled WGS sequence"/>
</dbReference>
<dbReference type="Gene3D" id="4.10.640.10">
    <property type="entry name" value="Ribosomal protein S18"/>
    <property type="match status" value="1"/>
</dbReference>
<dbReference type="InterPro" id="IPR036870">
    <property type="entry name" value="Ribosomal_bS18_sf"/>
</dbReference>
<dbReference type="SUPFAM" id="SSF46911">
    <property type="entry name" value="Ribosomal protein S18"/>
    <property type="match status" value="1"/>
</dbReference>
<organism evidence="5 6">
    <name type="scientific">Candidatus Enterousia avistercoris</name>
    <dbReference type="NCBI Taxonomy" id="2840788"/>
    <lineage>
        <taxon>Bacteria</taxon>
        <taxon>Pseudomonadati</taxon>
        <taxon>Pseudomonadota</taxon>
        <taxon>Alphaproteobacteria</taxon>
        <taxon>Candidatus Enterousia</taxon>
    </lineage>
</organism>
<gene>
    <name evidence="5" type="primary">rpsR</name>
    <name evidence="5" type="ORF">IAC69_03340</name>
</gene>
<accession>A0A9D9DG18</accession>
<dbReference type="PANTHER" id="PTHR13479">
    <property type="entry name" value="30S RIBOSOMAL PROTEIN S18"/>
    <property type="match status" value="1"/>
</dbReference>
<proteinExistence type="inferred from homology"/>
<dbReference type="InterPro" id="IPR001648">
    <property type="entry name" value="Ribosomal_bS18"/>
</dbReference>
<keyword evidence="3 4" id="KW-0687">Ribonucleoprotein</keyword>
<reference evidence="5" key="2">
    <citation type="journal article" date="2021" name="PeerJ">
        <title>Extensive microbial diversity within the chicken gut microbiome revealed by metagenomics and culture.</title>
        <authorList>
            <person name="Gilroy R."/>
            <person name="Ravi A."/>
            <person name="Getino M."/>
            <person name="Pursley I."/>
            <person name="Horton D.L."/>
            <person name="Alikhan N.F."/>
            <person name="Baker D."/>
            <person name="Gharbi K."/>
            <person name="Hall N."/>
            <person name="Watson M."/>
            <person name="Adriaenssens E.M."/>
            <person name="Foster-Nyarko E."/>
            <person name="Jarju S."/>
            <person name="Secka A."/>
            <person name="Antonio M."/>
            <person name="Oren A."/>
            <person name="Chaudhuri R.R."/>
            <person name="La Ragione R."/>
            <person name="Hildebrand F."/>
            <person name="Pallen M.J."/>
        </authorList>
    </citation>
    <scope>NUCLEOTIDE SEQUENCE</scope>
    <source>
        <strain evidence="5">8207</strain>
    </source>
</reference>
<dbReference type="EMBL" id="JADINC010000052">
    <property type="protein sequence ID" value="MBO8425485.1"/>
    <property type="molecule type" value="Genomic_DNA"/>
</dbReference>
<comment type="similarity">
    <text evidence="1 4">Belongs to the bacterial ribosomal protein bS18 family.</text>
</comment>
<dbReference type="GO" id="GO:0022627">
    <property type="term" value="C:cytosolic small ribosomal subunit"/>
    <property type="evidence" value="ECO:0007669"/>
    <property type="project" value="TreeGrafter"/>
</dbReference>
<feature type="non-terminal residue" evidence="5">
    <location>
        <position position="1"/>
    </location>
</feature>